<feature type="transmembrane region" description="Helical" evidence="8">
    <location>
        <begin position="204"/>
        <end position="224"/>
    </location>
</feature>
<feature type="transmembrane region" description="Helical" evidence="8">
    <location>
        <begin position="349"/>
        <end position="369"/>
    </location>
</feature>
<evidence type="ECO:0000256" key="5">
    <source>
        <dbReference type="ARBA" id="ARBA00022692"/>
    </source>
</evidence>
<accession>F9Z2U5</accession>
<keyword evidence="7 8" id="KW-0472">Membrane</keyword>
<evidence type="ECO:0000313" key="11">
    <source>
        <dbReference type="Proteomes" id="UP000006657"/>
    </source>
</evidence>
<protein>
    <recommendedName>
        <fullName evidence="9">Glycosyltransferase RgtA/B/C/D-like domain-containing protein</fullName>
    </recommendedName>
</protein>
<feature type="transmembrane region" description="Helical" evidence="8">
    <location>
        <begin position="375"/>
        <end position="397"/>
    </location>
</feature>
<dbReference type="Proteomes" id="UP000006657">
    <property type="component" value="Chromosome"/>
</dbReference>
<gene>
    <name evidence="10" type="ordered locus">Odosp_0112</name>
</gene>
<dbReference type="AlphaFoldDB" id="F9Z2U5"/>
<dbReference type="RefSeq" id="WP_013610472.1">
    <property type="nucleotide sequence ID" value="NC_015160.1"/>
</dbReference>
<feature type="transmembrane region" description="Helical" evidence="8">
    <location>
        <begin position="79"/>
        <end position="97"/>
    </location>
</feature>
<evidence type="ECO:0000256" key="2">
    <source>
        <dbReference type="ARBA" id="ARBA00022475"/>
    </source>
</evidence>
<dbReference type="GO" id="GO:0009103">
    <property type="term" value="P:lipopolysaccharide biosynthetic process"/>
    <property type="evidence" value="ECO:0007669"/>
    <property type="project" value="UniProtKB-ARBA"/>
</dbReference>
<organism evidence="10 11">
    <name type="scientific">Odoribacter splanchnicus (strain ATCC 29572 / DSM 20712 / CIP 104287 / JCM 15291 / NCTC 10825 / 1651/6)</name>
    <name type="common">Bacteroides splanchnicus</name>
    <dbReference type="NCBI Taxonomy" id="709991"/>
    <lineage>
        <taxon>Bacteria</taxon>
        <taxon>Pseudomonadati</taxon>
        <taxon>Bacteroidota</taxon>
        <taxon>Bacteroidia</taxon>
        <taxon>Bacteroidales</taxon>
        <taxon>Odoribacteraceae</taxon>
        <taxon>Odoribacter</taxon>
    </lineage>
</organism>
<dbReference type="KEGG" id="osp:Odosp_0112"/>
<dbReference type="STRING" id="709991.Odosp_0112"/>
<feature type="transmembrane region" description="Helical" evidence="8">
    <location>
        <begin position="104"/>
        <end position="124"/>
    </location>
</feature>
<evidence type="ECO:0000259" key="9">
    <source>
        <dbReference type="Pfam" id="PF13231"/>
    </source>
</evidence>
<keyword evidence="4" id="KW-0808">Transferase</keyword>
<reference evidence="10 11" key="1">
    <citation type="journal article" date="2011" name="Stand. Genomic Sci.">
        <title>Complete genome sequence of Odoribacter splanchnicus type strain (1651/6).</title>
        <authorList>
            <consortium name="US DOE Joint Genome Institute (JGI-PGF)"/>
            <person name="Goker M."/>
            <person name="Gronow S."/>
            <person name="Zeytun A."/>
            <person name="Nolan M."/>
            <person name="Lucas S."/>
            <person name="Lapidus A."/>
            <person name="Hammon N."/>
            <person name="Deshpande S."/>
            <person name="Cheng J.F."/>
            <person name="Pitluck S."/>
            <person name="Liolios K."/>
            <person name="Pagani I."/>
            <person name="Ivanova N."/>
            <person name="Mavromatis K."/>
            <person name="Ovchinikova G."/>
            <person name="Pati A."/>
            <person name="Tapia R."/>
            <person name="Han C."/>
            <person name="Goodwin L."/>
            <person name="Chen A."/>
            <person name="Palaniappan K."/>
            <person name="Land M."/>
            <person name="Hauser L."/>
            <person name="Jeffries C.D."/>
            <person name="Brambilla E.M."/>
            <person name="Rohde M."/>
            <person name="Detter J.C."/>
            <person name="Woyke T."/>
            <person name="Bristow J."/>
            <person name="Markowitz V."/>
            <person name="Hugenholtz P."/>
            <person name="Eisen J.A."/>
            <person name="Kyrpides N.C."/>
            <person name="Klenk H.P."/>
        </authorList>
    </citation>
    <scope>NUCLEOTIDE SEQUENCE [LARGE SCALE GENOMIC DNA]</scope>
    <source>
        <strain evidence="11">ATCC 29572 / DSM 20712 / JCM 15291 / NCTC 10825 / 1651/6</strain>
    </source>
</reference>
<dbReference type="InterPro" id="IPR050297">
    <property type="entry name" value="LipidA_mod_glycosyltrf_83"/>
</dbReference>
<evidence type="ECO:0000256" key="6">
    <source>
        <dbReference type="ARBA" id="ARBA00022989"/>
    </source>
</evidence>
<evidence type="ECO:0000256" key="4">
    <source>
        <dbReference type="ARBA" id="ARBA00022679"/>
    </source>
</evidence>
<dbReference type="GO" id="GO:0016763">
    <property type="term" value="F:pentosyltransferase activity"/>
    <property type="evidence" value="ECO:0007669"/>
    <property type="project" value="TreeGrafter"/>
</dbReference>
<feature type="transmembrane region" description="Helical" evidence="8">
    <location>
        <begin position="309"/>
        <end position="328"/>
    </location>
</feature>
<proteinExistence type="predicted"/>
<dbReference type="GO" id="GO:0010041">
    <property type="term" value="P:response to iron(III) ion"/>
    <property type="evidence" value="ECO:0007669"/>
    <property type="project" value="TreeGrafter"/>
</dbReference>
<evidence type="ECO:0000313" key="10">
    <source>
        <dbReference type="EMBL" id="ADY31225.1"/>
    </source>
</evidence>
<dbReference type="PANTHER" id="PTHR33908">
    <property type="entry name" value="MANNOSYLTRANSFERASE YKCB-RELATED"/>
    <property type="match status" value="1"/>
</dbReference>
<evidence type="ECO:0000256" key="7">
    <source>
        <dbReference type="ARBA" id="ARBA00023136"/>
    </source>
</evidence>
<dbReference type="GeneID" id="61273372"/>
<sequence>MSIDRWVLLCLVCLTTFFVDNSVLVPDIMESRNIVTAREMVYDGNWIAPTMNGELRLEKPPLPTWLTAVVEMIAPDNLGWQRGVAGLAALLLVFYFYCFVKNILGVAPFVSALILCTCHNVILMGRTASWDIYCHAFMLGAVYHLAVAIKGMGGKWRHCIVAGVLAGLSIMSKGPVSVYALLLPFVIAFAFVMRPCIKGCRVAIGVMCVIALVVGGWWFVYIHLSYPNELAAVVGKESGAWISYNVRPWYYYWKFFLESGVWAGLLITATVLPVWNRQLRHNKLYLLPLLWMLVALVLLSLLPEKKMRYIFPLLIPASMLMGELVDWWKKSFVCGAVKRTDSLIFRSNVWLVAIAVALLPVAGWIFMFSCGKMTLLLWFVVTCICLGVVFVLVWSGLRMRVSYMENKGTGILFYFLEQYPRPFVLTIFNPIKYVRSVF</sequence>
<dbReference type="PANTHER" id="PTHR33908:SF3">
    <property type="entry name" value="UNDECAPRENYL PHOSPHATE-ALPHA-4-AMINO-4-DEOXY-L-ARABINOSE ARABINOSYL TRANSFERASE"/>
    <property type="match status" value="1"/>
</dbReference>
<dbReference type="EMBL" id="CP002544">
    <property type="protein sequence ID" value="ADY31225.1"/>
    <property type="molecule type" value="Genomic_DNA"/>
</dbReference>
<dbReference type="PaxDb" id="709991-Odosp_0112"/>
<keyword evidence="2" id="KW-1003">Cell membrane</keyword>
<dbReference type="GO" id="GO:0005886">
    <property type="term" value="C:plasma membrane"/>
    <property type="evidence" value="ECO:0007669"/>
    <property type="project" value="UniProtKB-SubCell"/>
</dbReference>
<feature type="transmembrane region" description="Helical" evidence="8">
    <location>
        <begin position="251"/>
        <end position="272"/>
    </location>
</feature>
<feature type="transmembrane region" description="Helical" evidence="8">
    <location>
        <begin position="178"/>
        <end position="197"/>
    </location>
</feature>
<comment type="subcellular location">
    <subcellularLocation>
        <location evidence="1">Cell membrane</location>
        <topology evidence="1">Multi-pass membrane protein</topology>
    </subcellularLocation>
</comment>
<evidence type="ECO:0000256" key="3">
    <source>
        <dbReference type="ARBA" id="ARBA00022676"/>
    </source>
</evidence>
<name>F9Z2U5_ODOSD</name>
<evidence type="ECO:0000256" key="8">
    <source>
        <dbReference type="SAM" id="Phobius"/>
    </source>
</evidence>
<keyword evidence="5 8" id="KW-0812">Transmembrane</keyword>
<keyword evidence="3" id="KW-0328">Glycosyltransferase</keyword>
<evidence type="ECO:0000256" key="1">
    <source>
        <dbReference type="ARBA" id="ARBA00004651"/>
    </source>
</evidence>
<dbReference type="Pfam" id="PF13231">
    <property type="entry name" value="PMT_2"/>
    <property type="match status" value="1"/>
</dbReference>
<keyword evidence="6 8" id="KW-1133">Transmembrane helix</keyword>
<feature type="transmembrane region" description="Helical" evidence="8">
    <location>
        <begin position="284"/>
        <end position="303"/>
    </location>
</feature>
<dbReference type="InterPro" id="IPR038731">
    <property type="entry name" value="RgtA/B/C-like"/>
</dbReference>
<dbReference type="eggNOG" id="COG1807">
    <property type="taxonomic scope" value="Bacteria"/>
</dbReference>
<dbReference type="HOGENOM" id="CLU_036997_0_0_10"/>
<keyword evidence="11" id="KW-1185">Reference proteome</keyword>
<feature type="domain" description="Glycosyltransferase RgtA/B/C/D-like" evidence="9">
    <location>
        <begin position="59"/>
        <end position="214"/>
    </location>
</feature>